<comment type="caution">
    <text evidence="4">The sequence shown here is derived from an EMBL/GenBank/DDBJ whole genome shotgun (WGS) entry which is preliminary data.</text>
</comment>
<dbReference type="GO" id="GO:0016020">
    <property type="term" value="C:membrane"/>
    <property type="evidence" value="ECO:0007669"/>
    <property type="project" value="UniProtKB-UniRule"/>
</dbReference>
<dbReference type="Proteomes" id="UP000655751">
    <property type="component" value="Unassembled WGS sequence"/>
</dbReference>
<dbReference type="EMBL" id="JADMLG010000013">
    <property type="protein sequence ID" value="MBH0779937.1"/>
    <property type="molecule type" value="Genomic_DNA"/>
</dbReference>
<dbReference type="PANTHER" id="PTHR30329:SF21">
    <property type="entry name" value="LIPOPROTEIN YIAD-RELATED"/>
    <property type="match status" value="1"/>
</dbReference>
<organism evidence="4 5">
    <name type="scientific">Nocardia bovistercoris</name>
    <dbReference type="NCBI Taxonomy" id="2785916"/>
    <lineage>
        <taxon>Bacteria</taxon>
        <taxon>Bacillati</taxon>
        <taxon>Actinomycetota</taxon>
        <taxon>Actinomycetes</taxon>
        <taxon>Mycobacteriales</taxon>
        <taxon>Nocardiaceae</taxon>
        <taxon>Nocardia</taxon>
    </lineage>
</organism>
<proteinExistence type="predicted"/>
<accession>A0A931IE06</accession>
<keyword evidence="2" id="KW-1133">Transmembrane helix</keyword>
<feature type="domain" description="OmpA-like" evidence="3">
    <location>
        <begin position="282"/>
        <end position="405"/>
    </location>
</feature>
<evidence type="ECO:0000313" key="4">
    <source>
        <dbReference type="EMBL" id="MBH0779937.1"/>
    </source>
</evidence>
<dbReference type="Gene3D" id="3.30.1330.60">
    <property type="entry name" value="OmpA-like domain"/>
    <property type="match status" value="1"/>
</dbReference>
<name>A0A931IE06_9NOCA</name>
<keyword evidence="2" id="KW-0812">Transmembrane</keyword>
<dbReference type="PROSITE" id="PS51123">
    <property type="entry name" value="OMPA_2"/>
    <property type="match status" value="1"/>
</dbReference>
<reference evidence="4" key="1">
    <citation type="submission" date="2020-11" db="EMBL/GenBank/DDBJ databases">
        <title>Nocardia NEAU-351.nov., a novel actinomycete isolated from the cow dung.</title>
        <authorList>
            <person name="Zhang X."/>
        </authorList>
    </citation>
    <scope>NUCLEOTIDE SEQUENCE</scope>
    <source>
        <strain evidence="4">NEAU-351</strain>
    </source>
</reference>
<evidence type="ECO:0000256" key="2">
    <source>
        <dbReference type="SAM" id="Phobius"/>
    </source>
</evidence>
<dbReference type="InterPro" id="IPR006665">
    <property type="entry name" value="OmpA-like"/>
</dbReference>
<dbReference type="PANTHER" id="PTHR30329">
    <property type="entry name" value="STATOR ELEMENT OF FLAGELLAR MOTOR COMPLEX"/>
    <property type="match status" value="1"/>
</dbReference>
<feature type="transmembrane region" description="Helical" evidence="2">
    <location>
        <begin position="21"/>
        <end position="40"/>
    </location>
</feature>
<gene>
    <name evidence="4" type="ORF">IT779_27050</name>
</gene>
<protein>
    <submittedName>
        <fullName evidence="4">OmpA family protein</fullName>
    </submittedName>
</protein>
<keyword evidence="5" id="KW-1185">Reference proteome</keyword>
<evidence type="ECO:0000259" key="3">
    <source>
        <dbReference type="PROSITE" id="PS51123"/>
    </source>
</evidence>
<dbReference type="AlphaFoldDB" id="A0A931IE06"/>
<sequence length="406" mass="42176">MPHSHKSQNSLRSFCCPLRPNIPSSLVLILVFILLVIGLVTGCGSSAPSSTVRPITLVATATSAEPRTVLPESMVDELTSMAKRSKRKGGATVRAITAASGEASAIDLTPLRPNGQVQHATADAERQIRAAIDKLGVTLGETASTTPGLSVLPLLDRAAQIPDAEIHVLSSGISTEAPMDYRVIGWNTNPASVIDSIARQGQIPNLAGRHVTFHGLGVAGGSQPSLPPFARTIIERIWVGICERAEAASCTIGHDAPTAAAPVATMPVPVVPVPEVITENGCAVWLNLSDAVLHFAGGSAALPASADDALRPIVEATSRCLVQAIDITGHIADTGDGDDHNDLAGRRARAVADRLLALGLPPALLGTVSGHGAHEPVVPNFTGGIFDEDKATANRRVEVIFHQSGR</sequence>
<dbReference type="RefSeq" id="WP_196152259.1">
    <property type="nucleotide sequence ID" value="NZ_JADMLG010000013.1"/>
</dbReference>
<evidence type="ECO:0000313" key="5">
    <source>
        <dbReference type="Proteomes" id="UP000655751"/>
    </source>
</evidence>
<keyword evidence="1 2" id="KW-0472">Membrane</keyword>
<dbReference type="InterPro" id="IPR036737">
    <property type="entry name" value="OmpA-like_sf"/>
</dbReference>
<dbReference type="SUPFAM" id="SSF103088">
    <property type="entry name" value="OmpA-like"/>
    <property type="match status" value="1"/>
</dbReference>
<dbReference type="InterPro" id="IPR050330">
    <property type="entry name" value="Bact_OuterMem_StrucFunc"/>
</dbReference>
<evidence type="ECO:0000256" key="1">
    <source>
        <dbReference type="PROSITE-ProRule" id="PRU00473"/>
    </source>
</evidence>
<dbReference type="Pfam" id="PF00691">
    <property type="entry name" value="OmpA"/>
    <property type="match status" value="1"/>
</dbReference>